<accession>A0AA41YXK4</accession>
<feature type="region of interest" description="Disordered" evidence="1">
    <location>
        <begin position="1"/>
        <end position="27"/>
    </location>
</feature>
<feature type="compositionally biased region" description="Low complexity" evidence="1">
    <location>
        <begin position="1"/>
        <end position="22"/>
    </location>
</feature>
<keyword evidence="3" id="KW-1185">Reference proteome</keyword>
<name>A0AA41YXK4_9HYPH</name>
<evidence type="ECO:0000313" key="3">
    <source>
        <dbReference type="Proteomes" id="UP001165667"/>
    </source>
</evidence>
<evidence type="ECO:0000256" key="1">
    <source>
        <dbReference type="SAM" id="MobiDB-lite"/>
    </source>
</evidence>
<dbReference type="RefSeq" id="WP_282585227.1">
    <property type="nucleotide sequence ID" value="NZ_JAMOIM010000007.1"/>
</dbReference>
<proteinExistence type="predicted"/>
<comment type="caution">
    <text evidence="2">The sequence shown here is derived from an EMBL/GenBank/DDBJ whole genome shotgun (WGS) entry which is preliminary data.</text>
</comment>
<protein>
    <submittedName>
        <fullName evidence="2">Uncharacterized protein</fullName>
    </submittedName>
</protein>
<dbReference type="EMBL" id="JAMOIM010000007">
    <property type="protein sequence ID" value="MCW6508863.1"/>
    <property type="molecule type" value="Genomic_DNA"/>
</dbReference>
<gene>
    <name evidence="2" type="ORF">M8523_12615</name>
</gene>
<reference evidence="2" key="1">
    <citation type="submission" date="2022-05" db="EMBL/GenBank/DDBJ databases">
        <authorList>
            <person name="Pankratov T."/>
        </authorList>
    </citation>
    <scope>NUCLEOTIDE SEQUENCE</scope>
    <source>
        <strain evidence="2">BP6-180914</strain>
    </source>
</reference>
<dbReference type="AlphaFoldDB" id="A0AA41YXK4"/>
<sequence length="79" mass="8554">MMTYQPSNAAKPAAAAPVEPQPLSEEDQSKDAFFVQLGELAEAMIARHGKDFAMGTLLLSARFIAENRPLIRRSKAPGP</sequence>
<dbReference type="Proteomes" id="UP001165667">
    <property type="component" value="Unassembled WGS sequence"/>
</dbReference>
<organism evidence="2 3">
    <name type="scientific">Lichenifustis flavocetrariae</name>
    <dbReference type="NCBI Taxonomy" id="2949735"/>
    <lineage>
        <taxon>Bacteria</taxon>
        <taxon>Pseudomonadati</taxon>
        <taxon>Pseudomonadota</taxon>
        <taxon>Alphaproteobacteria</taxon>
        <taxon>Hyphomicrobiales</taxon>
        <taxon>Lichenihabitantaceae</taxon>
        <taxon>Lichenifustis</taxon>
    </lineage>
</organism>
<evidence type="ECO:0000313" key="2">
    <source>
        <dbReference type="EMBL" id="MCW6508863.1"/>
    </source>
</evidence>